<evidence type="ECO:0000313" key="2">
    <source>
        <dbReference type="EMBL" id="GIX90432.1"/>
    </source>
</evidence>
<dbReference type="EMBL" id="BPLR01021500">
    <property type="protein sequence ID" value="GIX90432.1"/>
    <property type="molecule type" value="Genomic_DNA"/>
</dbReference>
<name>A0AAV4P5K5_CAEEX</name>
<dbReference type="AlphaFoldDB" id="A0AAV4P5K5"/>
<sequence>MTDSQKYISILQDKIVTIMQTFSGSIDVFQQDHAPCHTSKLTTKFLQVKKLTVLDWPGNSPDVNPFENLWSIVKRCVSEMDCSTKRK</sequence>
<dbReference type="Gene3D" id="3.30.420.10">
    <property type="entry name" value="Ribonuclease H-like superfamily/Ribonuclease H"/>
    <property type="match status" value="1"/>
</dbReference>
<protein>
    <submittedName>
        <fullName evidence="2">DDE_3 domain-containing protein</fullName>
    </submittedName>
</protein>
<organism evidence="2 3">
    <name type="scientific">Caerostris extrusa</name>
    <name type="common">Bark spider</name>
    <name type="synonym">Caerostris bankana</name>
    <dbReference type="NCBI Taxonomy" id="172846"/>
    <lineage>
        <taxon>Eukaryota</taxon>
        <taxon>Metazoa</taxon>
        <taxon>Ecdysozoa</taxon>
        <taxon>Arthropoda</taxon>
        <taxon>Chelicerata</taxon>
        <taxon>Arachnida</taxon>
        <taxon>Araneae</taxon>
        <taxon>Araneomorphae</taxon>
        <taxon>Entelegynae</taxon>
        <taxon>Araneoidea</taxon>
        <taxon>Araneidae</taxon>
        <taxon>Caerostris</taxon>
    </lineage>
</organism>
<reference evidence="2 3" key="1">
    <citation type="submission" date="2021-06" db="EMBL/GenBank/DDBJ databases">
        <title>Caerostris extrusa draft genome.</title>
        <authorList>
            <person name="Kono N."/>
            <person name="Arakawa K."/>
        </authorList>
    </citation>
    <scope>NUCLEOTIDE SEQUENCE [LARGE SCALE GENOMIC DNA]</scope>
</reference>
<dbReference type="GO" id="GO:0003676">
    <property type="term" value="F:nucleic acid binding"/>
    <property type="evidence" value="ECO:0007669"/>
    <property type="project" value="InterPro"/>
</dbReference>
<dbReference type="Proteomes" id="UP001054945">
    <property type="component" value="Unassembled WGS sequence"/>
</dbReference>
<evidence type="ECO:0000259" key="1">
    <source>
        <dbReference type="Pfam" id="PF13358"/>
    </source>
</evidence>
<dbReference type="Pfam" id="PF13358">
    <property type="entry name" value="DDE_3"/>
    <property type="match status" value="1"/>
</dbReference>
<accession>A0AAV4P5K5</accession>
<dbReference type="InterPro" id="IPR036397">
    <property type="entry name" value="RNaseH_sf"/>
</dbReference>
<feature type="domain" description="Tc1-like transposase DDE" evidence="1">
    <location>
        <begin position="17"/>
        <end position="79"/>
    </location>
</feature>
<evidence type="ECO:0000313" key="3">
    <source>
        <dbReference type="Proteomes" id="UP001054945"/>
    </source>
</evidence>
<keyword evidence="3" id="KW-1185">Reference proteome</keyword>
<gene>
    <name evidence="2" type="primary">AVEN_98252_1</name>
    <name evidence="2" type="ORF">CEXT_126691</name>
</gene>
<comment type="caution">
    <text evidence="2">The sequence shown here is derived from an EMBL/GenBank/DDBJ whole genome shotgun (WGS) entry which is preliminary data.</text>
</comment>
<dbReference type="InterPro" id="IPR038717">
    <property type="entry name" value="Tc1-like_DDE_dom"/>
</dbReference>
<proteinExistence type="predicted"/>